<evidence type="ECO:0000313" key="3">
    <source>
        <dbReference type="Proteomes" id="UP001266305"/>
    </source>
</evidence>
<keyword evidence="3" id="KW-1185">Reference proteome</keyword>
<dbReference type="Proteomes" id="UP001266305">
    <property type="component" value="Unassembled WGS sequence"/>
</dbReference>
<gene>
    <name evidence="2" type="ORF">P7K49_007238</name>
</gene>
<dbReference type="EMBL" id="JASSZA010000004">
    <property type="protein sequence ID" value="KAK2112972.1"/>
    <property type="molecule type" value="Genomic_DNA"/>
</dbReference>
<sequence length="157" mass="16553">MGAERRGAGSGSLWARPSYGARGLSTSANANAKFAPREFALVRVRWPPVRSRANQAAVRPAVQPPSSTGREDAEQGVLRAGSGAATSRRCRMAAEPQPSSLSYRTTGSTCLHPLSELLGIPLDQPQRPQLPGDRGRGAGETVIRGPSASMAYFTATH</sequence>
<reference evidence="2 3" key="1">
    <citation type="submission" date="2023-05" db="EMBL/GenBank/DDBJ databases">
        <title>B98-5 Cell Line De Novo Hybrid Assembly: An Optical Mapping Approach.</title>
        <authorList>
            <person name="Kananen K."/>
            <person name="Auerbach J.A."/>
            <person name="Kautto E."/>
            <person name="Blachly J.S."/>
        </authorList>
    </citation>
    <scope>NUCLEOTIDE SEQUENCE [LARGE SCALE GENOMIC DNA]</scope>
    <source>
        <strain evidence="2">B95-8</strain>
        <tissue evidence="2">Cell line</tissue>
    </source>
</reference>
<evidence type="ECO:0000256" key="1">
    <source>
        <dbReference type="SAM" id="MobiDB-lite"/>
    </source>
</evidence>
<comment type="caution">
    <text evidence="2">The sequence shown here is derived from an EMBL/GenBank/DDBJ whole genome shotgun (WGS) entry which is preliminary data.</text>
</comment>
<feature type="region of interest" description="Disordered" evidence="1">
    <location>
        <begin position="1"/>
        <end position="20"/>
    </location>
</feature>
<proteinExistence type="predicted"/>
<name>A0ABQ9VXU8_SAGOE</name>
<accession>A0ABQ9VXU8</accession>
<feature type="region of interest" description="Disordered" evidence="1">
    <location>
        <begin position="50"/>
        <end position="105"/>
    </location>
</feature>
<protein>
    <submittedName>
        <fullName evidence="2">Uncharacterized protein</fullName>
    </submittedName>
</protein>
<organism evidence="2 3">
    <name type="scientific">Saguinus oedipus</name>
    <name type="common">Cotton-top tamarin</name>
    <name type="synonym">Oedipomidas oedipus</name>
    <dbReference type="NCBI Taxonomy" id="9490"/>
    <lineage>
        <taxon>Eukaryota</taxon>
        <taxon>Metazoa</taxon>
        <taxon>Chordata</taxon>
        <taxon>Craniata</taxon>
        <taxon>Vertebrata</taxon>
        <taxon>Euteleostomi</taxon>
        <taxon>Mammalia</taxon>
        <taxon>Eutheria</taxon>
        <taxon>Euarchontoglires</taxon>
        <taxon>Primates</taxon>
        <taxon>Haplorrhini</taxon>
        <taxon>Platyrrhini</taxon>
        <taxon>Cebidae</taxon>
        <taxon>Callitrichinae</taxon>
        <taxon>Saguinus</taxon>
    </lineage>
</organism>
<feature type="region of interest" description="Disordered" evidence="1">
    <location>
        <begin position="121"/>
        <end position="142"/>
    </location>
</feature>
<evidence type="ECO:0000313" key="2">
    <source>
        <dbReference type="EMBL" id="KAK2112972.1"/>
    </source>
</evidence>